<proteinExistence type="inferred from homology"/>
<name>A0A9W9C1K2_9PLEO</name>
<evidence type="ECO:0000256" key="1">
    <source>
        <dbReference type="ARBA" id="ARBA00007673"/>
    </source>
</evidence>
<evidence type="ECO:0000256" key="2">
    <source>
        <dbReference type="ARBA" id="ARBA00023235"/>
    </source>
</evidence>
<keyword evidence="2" id="KW-0413">Isomerase</keyword>
<keyword evidence="5" id="KW-1185">Reference proteome</keyword>
<dbReference type="Pfam" id="PF04303">
    <property type="entry name" value="PrpF"/>
    <property type="match status" value="2"/>
</dbReference>
<evidence type="ECO:0000256" key="3">
    <source>
        <dbReference type="SAM" id="MobiDB-lite"/>
    </source>
</evidence>
<accession>A0A9W9C1K2</accession>
<dbReference type="EMBL" id="JAPEUV010000023">
    <property type="protein sequence ID" value="KAJ4339376.1"/>
    <property type="molecule type" value="Genomic_DNA"/>
</dbReference>
<dbReference type="PANTHER" id="PTHR43709">
    <property type="entry name" value="ACONITATE ISOMERASE-RELATED"/>
    <property type="match status" value="1"/>
</dbReference>
<dbReference type="Proteomes" id="UP001140562">
    <property type="component" value="Unassembled WGS sequence"/>
</dbReference>
<sequence>MPSELIADPVRQNKRLPASESSWAGPLLAAMGSQNSDARQIDGIGGATSTTSKVAVVSPSSRSGIDVDYTFVQVAVGQQAVDFSGNCGNMCAGVGLFAVQEGLARPASGERSVDVRIFNTNTSRVIVDTIQVDDDGFPLEDGDYVIPGVKGTGSEIKVAFVDPAGSMTGKLFPTGRRNEMITVKERNGTCFSVKTTLIDAANPFVLVDASTLPAYLQTAKRDSAGYLEHMESIRRVGAVAMGLASSTEAAAKVRGTPKLALLSPAPTDSARAEDDGLSIQVLAFSMGKPHPSLQLTGAACLAAAVCIEGTVAHSITSQAHATLSKDHALADALSRRLTTSDDLPTPPGSSGNPTREGSPASGGSEDGTSVASTPPSELQASERKVKIFHASGGIDVGVVAASSDDWAAVDRCSVSRTARRIFDGVVYYYQ</sequence>
<organism evidence="4 5">
    <name type="scientific">Didymella glomerata</name>
    <dbReference type="NCBI Taxonomy" id="749621"/>
    <lineage>
        <taxon>Eukaryota</taxon>
        <taxon>Fungi</taxon>
        <taxon>Dikarya</taxon>
        <taxon>Ascomycota</taxon>
        <taxon>Pezizomycotina</taxon>
        <taxon>Dothideomycetes</taxon>
        <taxon>Pleosporomycetidae</taxon>
        <taxon>Pleosporales</taxon>
        <taxon>Pleosporineae</taxon>
        <taxon>Didymellaceae</taxon>
        <taxon>Didymella</taxon>
    </lineage>
</organism>
<comment type="similarity">
    <text evidence="1">Belongs to the PrpF family.</text>
</comment>
<dbReference type="InterPro" id="IPR007400">
    <property type="entry name" value="PrpF-like"/>
</dbReference>
<dbReference type="PANTHER" id="PTHR43709:SF2">
    <property type="entry name" value="DUF453 DOMAIN PROTEIN (AFU_ORTHOLOGUE AFUA_6G00360)"/>
    <property type="match status" value="1"/>
</dbReference>
<dbReference type="GO" id="GO:0016853">
    <property type="term" value="F:isomerase activity"/>
    <property type="evidence" value="ECO:0007669"/>
    <property type="project" value="UniProtKB-KW"/>
</dbReference>
<dbReference type="OrthoDB" id="10267539at2759"/>
<feature type="compositionally biased region" description="Polar residues" evidence="3">
    <location>
        <begin position="336"/>
        <end position="355"/>
    </location>
</feature>
<feature type="region of interest" description="Disordered" evidence="3">
    <location>
        <begin position="336"/>
        <end position="378"/>
    </location>
</feature>
<feature type="compositionally biased region" description="Polar residues" evidence="3">
    <location>
        <begin position="366"/>
        <end position="378"/>
    </location>
</feature>
<evidence type="ECO:0000313" key="4">
    <source>
        <dbReference type="EMBL" id="KAJ4339376.1"/>
    </source>
</evidence>
<gene>
    <name evidence="4" type="ORF">N0V87_003313</name>
</gene>
<dbReference type="SUPFAM" id="SSF54506">
    <property type="entry name" value="Diaminopimelate epimerase-like"/>
    <property type="match status" value="2"/>
</dbReference>
<dbReference type="AlphaFoldDB" id="A0A9W9C1K2"/>
<evidence type="ECO:0000313" key="5">
    <source>
        <dbReference type="Proteomes" id="UP001140562"/>
    </source>
</evidence>
<protein>
    <recommendedName>
        <fullName evidence="6">Methylitaconate delta2-delta3-isomerase</fullName>
    </recommendedName>
</protein>
<comment type="caution">
    <text evidence="4">The sequence shown here is derived from an EMBL/GenBank/DDBJ whole genome shotgun (WGS) entry which is preliminary data.</text>
</comment>
<dbReference type="Gene3D" id="3.10.310.10">
    <property type="entry name" value="Diaminopimelate Epimerase, Chain A, domain 1"/>
    <property type="match status" value="2"/>
</dbReference>
<evidence type="ECO:0008006" key="6">
    <source>
        <dbReference type="Google" id="ProtNLM"/>
    </source>
</evidence>
<reference evidence="4" key="1">
    <citation type="submission" date="2022-10" db="EMBL/GenBank/DDBJ databases">
        <title>Tapping the CABI collections for fungal endophytes: first genome assemblies for Collariella, Neodidymelliopsis, Ascochyta clinopodiicola, Didymella pomorum, Didymosphaeria variabile, Neocosmospora piperis and Neocucurbitaria cava.</title>
        <authorList>
            <person name="Hill R."/>
        </authorList>
    </citation>
    <scope>NUCLEOTIDE SEQUENCE</scope>
    <source>
        <strain evidence="4">IMI 360193</strain>
    </source>
</reference>